<dbReference type="CDD" id="cd12148">
    <property type="entry name" value="fungal_TF_MHR"/>
    <property type="match status" value="1"/>
</dbReference>
<reference evidence="8 9" key="1">
    <citation type="submission" date="2016-10" db="EMBL/GenBank/DDBJ databases">
        <title>Genome sequence of the basidiomycete white-rot fungus Trametes pubescens.</title>
        <authorList>
            <person name="Makela M.R."/>
            <person name="Granchi Z."/>
            <person name="Peng M."/>
            <person name="De Vries R.P."/>
            <person name="Grigoriev I."/>
            <person name="Riley R."/>
            <person name="Hilden K."/>
        </authorList>
    </citation>
    <scope>NUCLEOTIDE SEQUENCE [LARGE SCALE GENOMIC DNA]</scope>
    <source>
        <strain evidence="8 9">FBCC735</strain>
    </source>
</reference>
<feature type="domain" description="Zn(2)-C6 fungal-type" evidence="7">
    <location>
        <begin position="26"/>
        <end position="58"/>
    </location>
</feature>
<evidence type="ECO:0000313" key="9">
    <source>
        <dbReference type="Proteomes" id="UP000184267"/>
    </source>
</evidence>
<keyword evidence="3" id="KW-0805">Transcription regulation</keyword>
<proteinExistence type="predicted"/>
<dbReference type="PROSITE" id="PS00463">
    <property type="entry name" value="ZN2_CY6_FUNGAL_1"/>
    <property type="match status" value="1"/>
</dbReference>
<dbReference type="STRING" id="154538.A0A1M2W7R9"/>
<dbReference type="SMART" id="SM00066">
    <property type="entry name" value="GAL4"/>
    <property type="match status" value="1"/>
</dbReference>
<name>A0A1M2W7R9_TRAPU</name>
<comment type="subcellular location">
    <subcellularLocation>
        <location evidence="1">Nucleus</location>
    </subcellularLocation>
</comment>
<keyword evidence="4" id="KW-0804">Transcription</keyword>
<dbReference type="GO" id="GO:0005634">
    <property type="term" value="C:nucleus"/>
    <property type="evidence" value="ECO:0007669"/>
    <property type="project" value="UniProtKB-SubCell"/>
</dbReference>
<comment type="caution">
    <text evidence="8">The sequence shown here is derived from an EMBL/GenBank/DDBJ whole genome shotgun (WGS) entry which is preliminary data.</text>
</comment>
<dbReference type="AlphaFoldDB" id="A0A1M2W7R9"/>
<keyword evidence="2" id="KW-0479">Metal-binding</keyword>
<feature type="region of interest" description="Disordered" evidence="6">
    <location>
        <begin position="91"/>
        <end position="130"/>
    </location>
</feature>
<evidence type="ECO:0000256" key="5">
    <source>
        <dbReference type="ARBA" id="ARBA00023242"/>
    </source>
</evidence>
<dbReference type="Gene3D" id="4.10.240.10">
    <property type="entry name" value="Zn(2)-C6 fungal-type DNA-binding domain"/>
    <property type="match status" value="1"/>
</dbReference>
<gene>
    <name evidence="8" type="ORF">TRAPUB_14186</name>
</gene>
<dbReference type="PANTHER" id="PTHR47338:SF5">
    <property type="entry name" value="ZN(II)2CYS6 TRANSCRIPTION FACTOR (EUROFUNG)"/>
    <property type="match status" value="1"/>
</dbReference>
<evidence type="ECO:0000256" key="4">
    <source>
        <dbReference type="ARBA" id="ARBA00023163"/>
    </source>
</evidence>
<evidence type="ECO:0000256" key="6">
    <source>
        <dbReference type="SAM" id="MobiDB-lite"/>
    </source>
</evidence>
<dbReference type="CDD" id="cd00067">
    <property type="entry name" value="GAL4"/>
    <property type="match status" value="1"/>
</dbReference>
<evidence type="ECO:0000256" key="2">
    <source>
        <dbReference type="ARBA" id="ARBA00022723"/>
    </source>
</evidence>
<organism evidence="8 9">
    <name type="scientific">Trametes pubescens</name>
    <name type="common">White-rot fungus</name>
    <dbReference type="NCBI Taxonomy" id="154538"/>
    <lineage>
        <taxon>Eukaryota</taxon>
        <taxon>Fungi</taxon>
        <taxon>Dikarya</taxon>
        <taxon>Basidiomycota</taxon>
        <taxon>Agaricomycotina</taxon>
        <taxon>Agaricomycetes</taxon>
        <taxon>Polyporales</taxon>
        <taxon>Polyporaceae</taxon>
        <taxon>Trametes</taxon>
    </lineage>
</organism>
<keyword evidence="9" id="KW-1185">Reference proteome</keyword>
<evidence type="ECO:0000259" key="7">
    <source>
        <dbReference type="PROSITE" id="PS50048"/>
    </source>
</evidence>
<sequence length="307" mass="33897">MSDIEFVIEAPQSARQNKKRPRLVTSCDHCRVKKIKCVQQPSMGKCEACATARLPCLYRDREQYFAERTRMLSGATSAVCDASEVDHSQAQLSAIGTSSSSGSSSSRTYTPPSSVSPATTPDRSYSPTHYPHMDMNAVDFDQFQAFPGGVGEQAVLPQMWHEPLQPSQWSPNDAGTHLGLQTPSPFSSNGLFDPSDPTQPHPNLMMDFVPAFFDKFGAAYPFLSSRNICDQFFRRRLSPLLANSIAASAARFSTVPEIQQIGPANVANVYCQMAKIRLHTMWICQSKLTKLRSNSSANGITYNRDDL</sequence>
<accession>A0A1M2W7R9</accession>
<dbReference type="PANTHER" id="PTHR47338">
    <property type="entry name" value="ZN(II)2CYS6 TRANSCRIPTION FACTOR (EUROFUNG)-RELATED"/>
    <property type="match status" value="1"/>
</dbReference>
<evidence type="ECO:0000256" key="3">
    <source>
        <dbReference type="ARBA" id="ARBA00023015"/>
    </source>
</evidence>
<dbReference type="OrthoDB" id="2428527at2759"/>
<dbReference type="EMBL" id="MNAD01000084">
    <property type="protein sequence ID" value="OJT15904.1"/>
    <property type="molecule type" value="Genomic_DNA"/>
</dbReference>
<dbReference type="OMA" id="TSCDHCR"/>
<keyword evidence="5" id="KW-0539">Nucleus</keyword>
<dbReference type="Pfam" id="PF00172">
    <property type="entry name" value="Zn_clus"/>
    <property type="match status" value="1"/>
</dbReference>
<dbReference type="GO" id="GO:0000981">
    <property type="term" value="F:DNA-binding transcription factor activity, RNA polymerase II-specific"/>
    <property type="evidence" value="ECO:0007669"/>
    <property type="project" value="InterPro"/>
</dbReference>
<protein>
    <recommendedName>
        <fullName evidence="7">Zn(2)-C6 fungal-type domain-containing protein</fullName>
    </recommendedName>
</protein>
<dbReference type="SUPFAM" id="SSF57701">
    <property type="entry name" value="Zn2/Cys6 DNA-binding domain"/>
    <property type="match status" value="1"/>
</dbReference>
<evidence type="ECO:0000313" key="8">
    <source>
        <dbReference type="EMBL" id="OJT15904.1"/>
    </source>
</evidence>
<dbReference type="InterPro" id="IPR001138">
    <property type="entry name" value="Zn2Cys6_DnaBD"/>
</dbReference>
<dbReference type="InterPro" id="IPR036864">
    <property type="entry name" value="Zn2-C6_fun-type_DNA-bd_sf"/>
</dbReference>
<dbReference type="InterPro" id="IPR050815">
    <property type="entry name" value="TF_fung"/>
</dbReference>
<dbReference type="GO" id="GO:0008270">
    <property type="term" value="F:zinc ion binding"/>
    <property type="evidence" value="ECO:0007669"/>
    <property type="project" value="InterPro"/>
</dbReference>
<evidence type="ECO:0000256" key="1">
    <source>
        <dbReference type="ARBA" id="ARBA00004123"/>
    </source>
</evidence>
<feature type="compositionally biased region" description="Low complexity" evidence="6">
    <location>
        <begin position="97"/>
        <end position="121"/>
    </location>
</feature>
<dbReference type="PROSITE" id="PS50048">
    <property type="entry name" value="ZN2_CY6_FUNGAL_2"/>
    <property type="match status" value="1"/>
</dbReference>
<dbReference type="Proteomes" id="UP000184267">
    <property type="component" value="Unassembled WGS sequence"/>
</dbReference>